<evidence type="ECO:0000259" key="2">
    <source>
        <dbReference type="Pfam" id="PF14392"/>
    </source>
</evidence>
<gene>
    <name evidence="3" type="ORF">CFP56_013819</name>
</gene>
<sequence>MEDITGRWANLTLNTKETDAVDLEPHEAESDNSKVLVVKFFTKRRPNMEAITRTLRSMWQSGGAFEIRELGSNTALLLFDDEADVQRILLQGPWTFDKYLIGVYRPGNDASVEDAVFDRASFWVQIHGLPIRRMNKATAEAIGQTLGIVESVDQSNSGDCRGWCIRVRVNIDISQPLCLGRMVNMGGSKPDWISFQYDRLPIFCYWCGLLNHDEKDCSLWLRSKRSLRKEEQQYGGWMRATMERFYKSQPIIKQEGANSDQTNQMPQKASSTLRLTVLTEDEDIRTKDTIGNKDAMHADDEEVIPLPTNKDIITDPALFSTHLQEIDKDLNLFTNEPTLTSEGVFVSQGEGPSTCDPIMASKALDKEKLLSSHCKHGSHVAVKPMNKIDDAVSGNENLTGSDAEEFSVSGCSVLHHSLEFMAET</sequence>
<evidence type="ECO:0008006" key="4">
    <source>
        <dbReference type="Google" id="ProtNLM"/>
    </source>
</evidence>
<name>A0AAW0M3U0_QUESU</name>
<dbReference type="InterPro" id="IPR025836">
    <property type="entry name" value="Zn_knuckle_CX2CX4HX4C"/>
</dbReference>
<dbReference type="PANTHER" id="PTHR31286">
    <property type="entry name" value="GLYCINE-RICH CELL WALL STRUCTURAL PROTEIN 1.8-LIKE"/>
    <property type="match status" value="1"/>
</dbReference>
<comment type="caution">
    <text evidence="3">The sequence shown here is derived from an EMBL/GenBank/DDBJ whole genome shotgun (WGS) entry which is preliminary data.</text>
</comment>
<reference evidence="3" key="1">
    <citation type="submission" date="2017-12" db="EMBL/GenBank/DDBJ databases">
        <authorList>
            <person name="Barbosa P."/>
            <person name="Usie A."/>
            <person name="Ramos A.M."/>
        </authorList>
    </citation>
    <scope>NUCLEOTIDE SEQUENCE</scope>
    <source>
        <strain evidence="3">HL8</strain>
        <tissue evidence="3">Leaves</tissue>
    </source>
</reference>
<dbReference type="PANTHER" id="PTHR31286:SF167">
    <property type="entry name" value="OS09G0268800 PROTEIN"/>
    <property type="match status" value="1"/>
</dbReference>
<dbReference type="Pfam" id="PF14111">
    <property type="entry name" value="DUF4283"/>
    <property type="match status" value="1"/>
</dbReference>
<dbReference type="Pfam" id="PF14392">
    <property type="entry name" value="zf-CCHC_4"/>
    <property type="match status" value="1"/>
</dbReference>
<evidence type="ECO:0000259" key="1">
    <source>
        <dbReference type="Pfam" id="PF14111"/>
    </source>
</evidence>
<reference evidence="3" key="2">
    <citation type="journal article" date="2018" name="Sci. Data">
        <title>The draft genome sequence of cork oak.</title>
        <authorList>
            <person name="Ramos A.M."/>
            <person name="Usie A."/>
            <person name="Barbosa P."/>
            <person name="Barros P.M."/>
            <person name="Capote T."/>
            <person name="Chaves I."/>
            <person name="Simoes F."/>
            <person name="Abreu I."/>
            <person name="Carrasquinho I."/>
            <person name="Faro C."/>
            <person name="Guimaraes J.B."/>
            <person name="Mendonca D."/>
            <person name="Nobrega F."/>
            <person name="Rodrigues L."/>
            <person name="Saibo N.J.M."/>
            <person name="Varela M.C."/>
            <person name="Egas C."/>
            <person name="Matos J."/>
            <person name="Miguel C.M."/>
            <person name="Oliveira M.M."/>
            <person name="Ricardo C.P."/>
            <person name="Goncalves S."/>
        </authorList>
    </citation>
    <scope>NUCLEOTIDE SEQUENCE [LARGE SCALE GENOMIC DNA]</scope>
    <source>
        <strain evidence="3">HL8</strain>
    </source>
</reference>
<proteinExistence type="predicted"/>
<dbReference type="EMBL" id="PKMF04000021">
    <property type="protein sequence ID" value="KAK7858174.1"/>
    <property type="molecule type" value="Genomic_DNA"/>
</dbReference>
<accession>A0AAW0M3U0</accession>
<protein>
    <recommendedName>
        <fullName evidence="4">DUF4283 domain-containing protein</fullName>
    </recommendedName>
</protein>
<feature type="domain" description="Zinc knuckle CX2CX4HX4C" evidence="2">
    <location>
        <begin position="171"/>
        <end position="218"/>
    </location>
</feature>
<dbReference type="InterPro" id="IPR025558">
    <property type="entry name" value="DUF4283"/>
</dbReference>
<evidence type="ECO:0000313" key="3">
    <source>
        <dbReference type="EMBL" id="KAK7858174.1"/>
    </source>
</evidence>
<dbReference type="InterPro" id="IPR040256">
    <property type="entry name" value="At4g02000-like"/>
</dbReference>
<feature type="domain" description="DUF4283" evidence="1">
    <location>
        <begin position="31"/>
        <end position="103"/>
    </location>
</feature>
<dbReference type="AlphaFoldDB" id="A0AAW0M3U0"/>
<reference evidence="3" key="3">
    <citation type="submission" date="2023-07" db="EMBL/GenBank/DDBJ databases">
        <title>An improved reference 1 genome and first organelle genomes of Quercus suber.</title>
        <authorList>
            <consortium name="Genosuber Consortium"/>
            <person name="Usie A."/>
            <person name="Serra O."/>
            <person name="Barros P."/>
        </authorList>
    </citation>
    <scope>NUCLEOTIDE SEQUENCE</scope>
    <source>
        <strain evidence="3">HL8</strain>
        <tissue evidence="3">Leaves</tissue>
    </source>
</reference>
<organism evidence="3">
    <name type="scientific">Quercus suber</name>
    <name type="common">Cork oak</name>
    <dbReference type="NCBI Taxonomy" id="58331"/>
    <lineage>
        <taxon>Eukaryota</taxon>
        <taxon>Viridiplantae</taxon>
        <taxon>Streptophyta</taxon>
        <taxon>Embryophyta</taxon>
        <taxon>Tracheophyta</taxon>
        <taxon>Spermatophyta</taxon>
        <taxon>Magnoliopsida</taxon>
        <taxon>eudicotyledons</taxon>
        <taxon>Gunneridae</taxon>
        <taxon>Pentapetalae</taxon>
        <taxon>rosids</taxon>
        <taxon>fabids</taxon>
        <taxon>Fagales</taxon>
        <taxon>Fagaceae</taxon>
        <taxon>Quercus</taxon>
    </lineage>
</organism>